<dbReference type="PANTHER" id="PTHR47926:SF440">
    <property type="entry name" value="REPEAT-CONTAINING PROTEIN, PUTATIVE-RELATED"/>
    <property type="match status" value="1"/>
</dbReference>
<sequence>MDAIKKLHGRLIVTGLYRDAYSVSRVLSSYAASSSCFNDARLVLHQIEQPNKFIWNSMIRGVSQTDQPREAFSYYNQMRPTGSEQNHLTFIFIIKACERIRQIEAGKQIHGHIIKLGFVSHLFVSNALIHVYGFCGAPELARKVFDETPERDLVSWNSLICGYGQNNRMRDVLDLFEAMQGESIIADAVTLVKVLLACSHLEEWNAMDKSVEYIRVNNVTMDIYLGNTLIDICGRRGRIELARRTFDEMPERNVVSYNTLIMSYTKAGDLAAAVNLFNEMPERDVISWSSIIDGYSQAKQFVRALELFYEMMVADVQPDEITLASVLSACAHLGALDVGRGVHDYIRKNSIKADIYIGNSLINMYCKSACIAEAVEVFEEMKEKDTVTWTSLIAGMAVNGFANTALEFFGKMLGAGIKPSGPTFIAVLHACTHNGLVDEGVQYFNSMREYHIEPDMKHYGCVVDLLSRSGKLNEAYDFIEKLLVPPDPVVWRILLSACKQNGNVEMAEIVTKELLKTDPTNSGNYVLMSTTYAGADRWDESMKLMTGHKNQQAVYLDEKVLTSLGCERYQWPLAPKANRCCMHNSQAFDFVMNVVSVCAAVPNNNQLEFQKVKDVKLFQRNSCVNSSSCNDVKLSGLSGYMAVDMAEVSCWRTGLSSVKGYPSVIVNKERWVFAKAV</sequence>
<dbReference type="Proteomes" id="UP000825729">
    <property type="component" value="Unassembled WGS sequence"/>
</dbReference>
<dbReference type="EMBL" id="JAINDJ010000002">
    <property type="protein sequence ID" value="KAG9458560.1"/>
    <property type="molecule type" value="Genomic_DNA"/>
</dbReference>
<dbReference type="PROSITE" id="PS51375">
    <property type="entry name" value="PPR"/>
    <property type="match status" value="7"/>
</dbReference>
<feature type="repeat" description="PPR" evidence="2">
    <location>
        <begin position="222"/>
        <end position="252"/>
    </location>
</feature>
<dbReference type="InterPro" id="IPR046848">
    <property type="entry name" value="E_motif"/>
</dbReference>
<evidence type="ECO:0000256" key="2">
    <source>
        <dbReference type="PROSITE-ProRule" id="PRU00708"/>
    </source>
</evidence>
<evidence type="ECO:0000313" key="4">
    <source>
        <dbReference type="Proteomes" id="UP000825729"/>
    </source>
</evidence>
<feature type="repeat" description="PPR" evidence="2">
    <location>
        <begin position="354"/>
        <end position="384"/>
    </location>
</feature>
<keyword evidence="4" id="KW-1185">Reference proteome</keyword>
<dbReference type="PANTHER" id="PTHR47926">
    <property type="entry name" value="PENTATRICOPEPTIDE REPEAT-CONTAINING PROTEIN"/>
    <property type="match status" value="1"/>
</dbReference>
<dbReference type="FunFam" id="1.25.40.10:FF:000348">
    <property type="entry name" value="Pentatricopeptide repeat-containing protein chloroplastic"/>
    <property type="match status" value="1"/>
</dbReference>
<dbReference type="GO" id="GO:0009451">
    <property type="term" value="P:RNA modification"/>
    <property type="evidence" value="ECO:0007669"/>
    <property type="project" value="InterPro"/>
</dbReference>
<protein>
    <recommendedName>
        <fullName evidence="5">Pentatricopeptide repeat-containing protein</fullName>
    </recommendedName>
</protein>
<dbReference type="Gene3D" id="1.25.40.10">
    <property type="entry name" value="Tetratricopeptide repeat domain"/>
    <property type="match status" value="4"/>
</dbReference>
<dbReference type="InterPro" id="IPR046960">
    <property type="entry name" value="PPR_At4g14850-like_plant"/>
</dbReference>
<accession>A0AAV7FEH3</accession>
<dbReference type="FunFam" id="1.25.40.10:FF:000242">
    <property type="entry name" value="Pentatricopeptide repeat-containing protein"/>
    <property type="match status" value="1"/>
</dbReference>
<feature type="repeat" description="PPR" evidence="2">
    <location>
        <begin position="51"/>
        <end position="85"/>
    </location>
</feature>
<dbReference type="NCBIfam" id="TIGR00756">
    <property type="entry name" value="PPR"/>
    <property type="match status" value="8"/>
</dbReference>
<dbReference type="SUPFAM" id="SSF48452">
    <property type="entry name" value="TPR-like"/>
    <property type="match status" value="1"/>
</dbReference>
<dbReference type="InterPro" id="IPR011990">
    <property type="entry name" value="TPR-like_helical_dom_sf"/>
</dbReference>
<organism evidence="3 4">
    <name type="scientific">Aristolochia fimbriata</name>
    <name type="common">White veined hardy Dutchman's pipe vine</name>
    <dbReference type="NCBI Taxonomy" id="158543"/>
    <lineage>
        <taxon>Eukaryota</taxon>
        <taxon>Viridiplantae</taxon>
        <taxon>Streptophyta</taxon>
        <taxon>Embryophyta</taxon>
        <taxon>Tracheophyta</taxon>
        <taxon>Spermatophyta</taxon>
        <taxon>Magnoliopsida</taxon>
        <taxon>Magnoliidae</taxon>
        <taxon>Piperales</taxon>
        <taxon>Aristolochiaceae</taxon>
        <taxon>Aristolochia</taxon>
    </lineage>
</organism>
<evidence type="ECO:0008006" key="5">
    <source>
        <dbReference type="Google" id="ProtNLM"/>
    </source>
</evidence>
<reference evidence="3 4" key="1">
    <citation type="submission" date="2021-07" db="EMBL/GenBank/DDBJ databases">
        <title>The Aristolochia fimbriata genome: insights into angiosperm evolution, floral development and chemical biosynthesis.</title>
        <authorList>
            <person name="Jiao Y."/>
        </authorList>
    </citation>
    <scope>NUCLEOTIDE SEQUENCE [LARGE SCALE GENOMIC DNA]</scope>
    <source>
        <strain evidence="3">IBCAS-2021</strain>
        <tissue evidence="3">Leaf</tissue>
    </source>
</reference>
<dbReference type="Pfam" id="PF13041">
    <property type="entry name" value="PPR_2"/>
    <property type="match status" value="2"/>
</dbReference>
<dbReference type="InterPro" id="IPR002885">
    <property type="entry name" value="PPR_rpt"/>
</dbReference>
<dbReference type="AlphaFoldDB" id="A0AAV7FEH3"/>
<feature type="repeat" description="PPR" evidence="2">
    <location>
        <begin position="152"/>
        <end position="186"/>
    </location>
</feature>
<evidence type="ECO:0000313" key="3">
    <source>
        <dbReference type="EMBL" id="KAG9458560.1"/>
    </source>
</evidence>
<dbReference type="FunFam" id="1.25.40.10:FF:000344">
    <property type="entry name" value="Pentatricopeptide repeat-containing protein"/>
    <property type="match status" value="1"/>
</dbReference>
<dbReference type="Pfam" id="PF20431">
    <property type="entry name" value="E_motif"/>
    <property type="match status" value="1"/>
</dbReference>
<feature type="repeat" description="PPR" evidence="2">
    <location>
        <begin position="420"/>
        <end position="454"/>
    </location>
</feature>
<feature type="repeat" description="PPR" evidence="2">
    <location>
        <begin position="253"/>
        <end position="287"/>
    </location>
</feature>
<dbReference type="Pfam" id="PF12854">
    <property type="entry name" value="PPR_1"/>
    <property type="match status" value="1"/>
</dbReference>
<feature type="repeat" description="PPR" evidence="2">
    <location>
        <begin position="385"/>
        <end position="419"/>
    </location>
</feature>
<gene>
    <name evidence="3" type="ORF">H6P81_003068</name>
</gene>
<dbReference type="GO" id="GO:0003723">
    <property type="term" value="F:RNA binding"/>
    <property type="evidence" value="ECO:0007669"/>
    <property type="project" value="InterPro"/>
</dbReference>
<dbReference type="Pfam" id="PF01535">
    <property type="entry name" value="PPR"/>
    <property type="match status" value="5"/>
</dbReference>
<evidence type="ECO:0000256" key="1">
    <source>
        <dbReference type="ARBA" id="ARBA00022737"/>
    </source>
</evidence>
<proteinExistence type="predicted"/>
<keyword evidence="1" id="KW-0677">Repeat</keyword>
<comment type="caution">
    <text evidence="3">The sequence shown here is derived from an EMBL/GenBank/DDBJ whole genome shotgun (WGS) entry which is preliminary data.</text>
</comment>
<name>A0AAV7FEH3_ARIFI</name>